<dbReference type="OrthoDB" id="40579at2759"/>
<dbReference type="Proteomes" id="UP000265618">
    <property type="component" value="Unassembled WGS sequence"/>
</dbReference>
<dbReference type="AlphaFoldDB" id="A0A9K3CQA3"/>
<dbReference type="Gene3D" id="3.40.50.1000">
    <property type="entry name" value="HAD superfamily/HAD-like"/>
    <property type="match status" value="2"/>
</dbReference>
<keyword evidence="2" id="KW-1185">Reference proteome</keyword>
<protein>
    <recommendedName>
        <fullName evidence="3">Haloacid dehalogenase</fullName>
    </recommendedName>
</protein>
<dbReference type="InterPro" id="IPR036412">
    <property type="entry name" value="HAD-like_sf"/>
</dbReference>
<dbReference type="InterPro" id="IPR023214">
    <property type="entry name" value="HAD_sf"/>
</dbReference>
<evidence type="ECO:0000313" key="2">
    <source>
        <dbReference type="Proteomes" id="UP000265618"/>
    </source>
</evidence>
<dbReference type="EMBL" id="BDIP01000239">
    <property type="protein sequence ID" value="GIQ80777.1"/>
    <property type="molecule type" value="Genomic_DNA"/>
</dbReference>
<gene>
    <name evidence="1" type="ORF">KIPB_001630</name>
</gene>
<evidence type="ECO:0008006" key="3">
    <source>
        <dbReference type="Google" id="ProtNLM"/>
    </source>
</evidence>
<reference evidence="1 2" key="1">
    <citation type="journal article" date="2018" name="PLoS ONE">
        <title>The draft genome of Kipferlia bialata reveals reductive genome evolution in fornicate parasites.</title>
        <authorList>
            <person name="Tanifuji G."/>
            <person name="Takabayashi S."/>
            <person name="Kume K."/>
            <person name="Takagi M."/>
            <person name="Nakayama T."/>
            <person name="Kamikawa R."/>
            <person name="Inagaki Y."/>
            <person name="Hashimoto T."/>
        </authorList>
    </citation>
    <scope>NUCLEOTIDE SEQUENCE [LARGE SCALE GENOMIC DNA]</scope>
    <source>
        <strain evidence="1">NY0173</strain>
    </source>
</reference>
<accession>A0A9K3CQA3</accession>
<evidence type="ECO:0000313" key="1">
    <source>
        <dbReference type="EMBL" id="GIQ80777.1"/>
    </source>
</evidence>
<organism evidence="1 2">
    <name type="scientific">Kipferlia bialata</name>
    <dbReference type="NCBI Taxonomy" id="797122"/>
    <lineage>
        <taxon>Eukaryota</taxon>
        <taxon>Metamonada</taxon>
        <taxon>Carpediemonas-like organisms</taxon>
        <taxon>Kipferlia</taxon>
    </lineage>
</organism>
<sequence>MTRPIEAVLFDLYGTLIDRSTLSVDPYLTLAGMDRADMDRAECIDMALTQRTDTLAEYATKIGLGDVETAQLEERLCNNLSSLSLYPDALSTISTLREKGDSYKSDVQGAISCGMPYMWQRRDGRDADADRERVIHSLEEVITSL</sequence>
<proteinExistence type="predicted"/>
<name>A0A9K3CQA3_9EUKA</name>
<comment type="caution">
    <text evidence="1">The sequence shown here is derived from an EMBL/GenBank/DDBJ whole genome shotgun (WGS) entry which is preliminary data.</text>
</comment>
<dbReference type="SUPFAM" id="SSF56784">
    <property type="entry name" value="HAD-like"/>
    <property type="match status" value="1"/>
</dbReference>